<protein>
    <recommendedName>
        <fullName evidence="2">HTH cro/C1-type domain-containing protein</fullName>
    </recommendedName>
</protein>
<organism evidence="1">
    <name type="scientific">bioreactor metagenome</name>
    <dbReference type="NCBI Taxonomy" id="1076179"/>
    <lineage>
        <taxon>unclassified sequences</taxon>
        <taxon>metagenomes</taxon>
        <taxon>ecological metagenomes</taxon>
    </lineage>
</organism>
<evidence type="ECO:0000313" key="1">
    <source>
        <dbReference type="EMBL" id="MPN49468.1"/>
    </source>
</evidence>
<gene>
    <name evidence="1" type="ORF">SDC9_197089</name>
</gene>
<accession>A0A645IDT1</accession>
<comment type="caution">
    <text evidence="1">The sequence shown here is derived from an EMBL/GenBank/DDBJ whole genome shotgun (WGS) entry which is preliminary data.</text>
</comment>
<dbReference type="EMBL" id="VSSQ01112759">
    <property type="protein sequence ID" value="MPN49468.1"/>
    <property type="molecule type" value="Genomic_DNA"/>
</dbReference>
<dbReference type="AlphaFoldDB" id="A0A645IDT1"/>
<reference evidence="1" key="1">
    <citation type="submission" date="2019-08" db="EMBL/GenBank/DDBJ databases">
        <authorList>
            <person name="Kucharzyk K."/>
            <person name="Murdoch R.W."/>
            <person name="Higgins S."/>
            <person name="Loffler F."/>
        </authorList>
    </citation>
    <scope>NUCLEOTIDE SEQUENCE</scope>
</reference>
<proteinExistence type="predicted"/>
<name>A0A645IDT1_9ZZZZ</name>
<evidence type="ECO:0008006" key="2">
    <source>
        <dbReference type="Google" id="ProtNLM"/>
    </source>
</evidence>
<sequence>MDKYYNEEPIEINIYDVIERIYNLKYDQLAKMLNVSSGVVCYARTRGTIARRAAEFSNKLNLPIKYFKKVTNLDIPEIEKALLK</sequence>